<evidence type="ECO:0000313" key="2">
    <source>
        <dbReference type="EMBL" id="KAF4405314.1"/>
    </source>
</evidence>
<comment type="caution">
    <text evidence="2">The sequence shown here is derived from an EMBL/GenBank/DDBJ whole genome shotgun (WGS) entry which is preliminary data.</text>
</comment>
<protein>
    <submittedName>
        <fullName evidence="2">Uncharacterized protein</fullName>
    </submittedName>
</protein>
<sequence>MNHTHHKDDGTVRQLRKQRKAVPAPERGKKGGAVDDPRGASGMSAR</sequence>
<feature type="region of interest" description="Disordered" evidence="1">
    <location>
        <begin position="1"/>
        <end position="46"/>
    </location>
</feature>
<evidence type="ECO:0000256" key="1">
    <source>
        <dbReference type="SAM" id="MobiDB-lite"/>
    </source>
</evidence>
<gene>
    <name evidence="2" type="ORF">GCU69_30960</name>
</gene>
<evidence type="ECO:0000313" key="3">
    <source>
        <dbReference type="Proteomes" id="UP000621266"/>
    </source>
</evidence>
<dbReference type="RefSeq" id="WP_156207832.1">
    <property type="nucleotide sequence ID" value="NZ_WHPN01000422.1"/>
</dbReference>
<dbReference type="EMBL" id="WHPN01000422">
    <property type="protein sequence ID" value="KAF4405314.1"/>
    <property type="molecule type" value="Genomic_DNA"/>
</dbReference>
<feature type="compositionally biased region" description="Basic and acidic residues" evidence="1">
    <location>
        <begin position="1"/>
        <end position="11"/>
    </location>
</feature>
<feature type="compositionally biased region" description="Basic and acidic residues" evidence="1">
    <location>
        <begin position="26"/>
        <end position="38"/>
    </location>
</feature>
<keyword evidence="3" id="KW-1185">Reference proteome</keyword>
<organism evidence="2 3">
    <name type="scientific">Streptomyces lycii</name>
    <dbReference type="NCBI Taxonomy" id="2654337"/>
    <lineage>
        <taxon>Bacteria</taxon>
        <taxon>Bacillati</taxon>
        <taxon>Actinomycetota</taxon>
        <taxon>Actinomycetes</taxon>
        <taxon>Kitasatosporales</taxon>
        <taxon>Streptomycetaceae</taxon>
        <taxon>Streptomyces</taxon>
    </lineage>
</organism>
<reference evidence="2 3" key="1">
    <citation type="submission" date="2019-10" db="EMBL/GenBank/DDBJ databases">
        <title>Streptomyces tenebrisbrunneis sp.nov., an endogenous actinomycete isolated from of Lycium ruthenicum.</title>
        <authorList>
            <person name="Ma L."/>
        </authorList>
    </citation>
    <scope>NUCLEOTIDE SEQUENCE [LARGE SCALE GENOMIC DNA]</scope>
    <source>
        <strain evidence="2 3">TRM 66187</strain>
    </source>
</reference>
<accession>A0ABQ7FAI4</accession>
<proteinExistence type="predicted"/>
<dbReference type="Proteomes" id="UP000621266">
    <property type="component" value="Unassembled WGS sequence"/>
</dbReference>
<name>A0ABQ7FAI4_9ACTN</name>